<dbReference type="PANTHER" id="PTHR24369">
    <property type="entry name" value="ANTIGEN BSP, PUTATIVE-RELATED"/>
    <property type="match status" value="1"/>
</dbReference>
<comment type="caution">
    <text evidence="7">The sequence shown here is derived from an EMBL/GenBank/DDBJ whole genome shotgun (WGS) entry which is preliminary data.</text>
</comment>
<keyword evidence="3" id="KW-0677">Repeat</keyword>
<name>A0ABD1EG41_HYPHA</name>
<dbReference type="PANTHER" id="PTHR24369:SF210">
    <property type="entry name" value="CHAOPTIN-RELATED"/>
    <property type="match status" value="1"/>
</dbReference>
<dbReference type="Gene3D" id="3.80.10.10">
    <property type="entry name" value="Ribonuclease Inhibitor"/>
    <property type="match status" value="4"/>
</dbReference>
<evidence type="ECO:0000256" key="2">
    <source>
        <dbReference type="ARBA" id="ARBA00022729"/>
    </source>
</evidence>
<dbReference type="PRINTS" id="PR00019">
    <property type="entry name" value="LEURICHRPT"/>
</dbReference>
<feature type="domain" description="LRRCT" evidence="6">
    <location>
        <begin position="356"/>
        <end position="405"/>
    </location>
</feature>
<dbReference type="SUPFAM" id="SSF52058">
    <property type="entry name" value="L domain-like"/>
    <property type="match status" value="1"/>
</dbReference>
<dbReference type="PROSITE" id="PS51450">
    <property type="entry name" value="LRR"/>
    <property type="match status" value="2"/>
</dbReference>
<evidence type="ECO:0000256" key="4">
    <source>
        <dbReference type="SAM" id="Phobius"/>
    </source>
</evidence>
<evidence type="ECO:0000256" key="3">
    <source>
        <dbReference type="ARBA" id="ARBA00022737"/>
    </source>
</evidence>
<keyword evidence="2 5" id="KW-0732">Signal</keyword>
<dbReference type="Pfam" id="PF13855">
    <property type="entry name" value="LRR_8"/>
    <property type="match status" value="2"/>
</dbReference>
<dbReference type="Pfam" id="PF13306">
    <property type="entry name" value="LRR_5"/>
    <property type="match status" value="1"/>
</dbReference>
<sequence length="469" mass="53648">MFKFSAIFLIFYLKTVIPADTSWCSTDTFVKEKCLCNTFTNENTNFPASMANCAGLSINKFPSFLDLPDDINVLDLSMNNIEILESSSESSSHTLKQLVLSYNIIKDISEDFFNGLPGLTWLDLSHNNLSSLYGSSDSNIFLQQKNLIYLDLSFNNFKQLPGGVFYPLAMLKSLDLSYNPLGEFLSQSKDILYRTLGTSLNLTRLSLNNLQLNDLHPDYFTSYQDLKELELQDNYFNYIPTVPYSVEFLDLSGNNISFIAARYLNYHSLKSLRLSRMPSLTSIHHYAFYNLQSLESLTITDCPNLKEFTELAFGLASKVMDIHPIKLNLARNSITTLNSTYVHMFRQMKQVDLRHNPWQCDCNILWLQEFGTELFKSREIRCASPKNLANKRVLDLTEADWTECYPHIYGKTSHKITIVVLMGAVIFLTGLIFYLIKYPKFWVSPQDLGINIGPNSPYSEAPQEDNRIG</sequence>
<dbReference type="EMBL" id="JBDJPC010000009">
    <property type="protein sequence ID" value="KAL1492116.1"/>
    <property type="molecule type" value="Genomic_DNA"/>
</dbReference>
<keyword evidence="4" id="KW-1133">Transmembrane helix</keyword>
<proteinExistence type="predicted"/>
<evidence type="ECO:0000259" key="6">
    <source>
        <dbReference type="SMART" id="SM00082"/>
    </source>
</evidence>
<evidence type="ECO:0000256" key="5">
    <source>
        <dbReference type="SAM" id="SignalP"/>
    </source>
</evidence>
<feature type="signal peptide" evidence="5">
    <location>
        <begin position="1"/>
        <end position="18"/>
    </location>
</feature>
<dbReference type="AlphaFoldDB" id="A0ABD1EG41"/>
<dbReference type="Proteomes" id="UP001566132">
    <property type="component" value="Unassembled WGS sequence"/>
</dbReference>
<dbReference type="InterPro" id="IPR000483">
    <property type="entry name" value="Cys-rich_flank_reg_C"/>
</dbReference>
<feature type="chain" id="PRO_5044779188" description="LRRCT domain-containing protein" evidence="5">
    <location>
        <begin position="19"/>
        <end position="469"/>
    </location>
</feature>
<feature type="transmembrane region" description="Helical" evidence="4">
    <location>
        <begin position="416"/>
        <end position="436"/>
    </location>
</feature>
<protein>
    <recommendedName>
        <fullName evidence="6">LRRCT domain-containing protein</fullName>
    </recommendedName>
</protein>
<reference evidence="7 8" key="1">
    <citation type="submission" date="2024-05" db="EMBL/GenBank/DDBJ databases">
        <title>Genetic variation in Jamaican populations of the coffee berry borer (Hypothenemus hampei).</title>
        <authorList>
            <person name="Errbii M."/>
            <person name="Myrie A."/>
        </authorList>
    </citation>
    <scope>NUCLEOTIDE SEQUENCE [LARGE SCALE GENOMIC DNA]</scope>
    <source>
        <strain evidence="7">JA-Hopewell-2020-01-JO</strain>
        <tissue evidence="7">Whole body</tissue>
    </source>
</reference>
<dbReference type="InterPro" id="IPR003591">
    <property type="entry name" value="Leu-rich_rpt_typical-subtyp"/>
</dbReference>
<keyword evidence="8" id="KW-1185">Reference proteome</keyword>
<dbReference type="InterPro" id="IPR050541">
    <property type="entry name" value="LRR_TM_domain-containing"/>
</dbReference>
<keyword evidence="4" id="KW-0812">Transmembrane</keyword>
<evidence type="ECO:0000256" key="1">
    <source>
        <dbReference type="ARBA" id="ARBA00022614"/>
    </source>
</evidence>
<dbReference type="InterPro" id="IPR001611">
    <property type="entry name" value="Leu-rich_rpt"/>
</dbReference>
<dbReference type="SMART" id="SM00369">
    <property type="entry name" value="LRR_TYP"/>
    <property type="match status" value="3"/>
</dbReference>
<dbReference type="InterPro" id="IPR032675">
    <property type="entry name" value="LRR_dom_sf"/>
</dbReference>
<dbReference type="InterPro" id="IPR026906">
    <property type="entry name" value="LRR_5"/>
</dbReference>
<organism evidence="7 8">
    <name type="scientific">Hypothenemus hampei</name>
    <name type="common">Coffee berry borer</name>
    <dbReference type="NCBI Taxonomy" id="57062"/>
    <lineage>
        <taxon>Eukaryota</taxon>
        <taxon>Metazoa</taxon>
        <taxon>Ecdysozoa</taxon>
        <taxon>Arthropoda</taxon>
        <taxon>Hexapoda</taxon>
        <taxon>Insecta</taxon>
        <taxon>Pterygota</taxon>
        <taxon>Neoptera</taxon>
        <taxon>Endopterygota</taxon>
        <taxon>Coleoptera</taxon>
        <taxon>Polyphaga</taxon>
        <taxon>Cucujiformia</taxon>
        <taxon>Curculionidae</taxon>
        <taxon>Scolytinae</taxon>
        <taxon>Hypothenemus</taxon>
    </lineage>
</organism>
<evidence type="ECO:0000313" key="8">
    <source>
        <dbReference type="Proteomes" id="UP001566132"/>
    </source>
</evidence>
<gene>
    <name evidence="7" type="ORF">ABEB36_012606</name>
</gene>
<keyword evidence="4" id="KW-0472">Membrane</keyword>
<keyword evidence="1" id="KW-0433">Leucine-rich repeat</keyword>
<accession>A0ABD1EG41</accession>
<dbReference type="SMART" id="SM00082">
    <property type="entry name" value="LRRCT"/>
    <property type="match status" value="1"/>
</dbReference>
<dbReference type="GO" id="GO:0071944">
    <property type="term" value="C:cell periphery"/>
    <property type="evidence" value="ECO:0007669"/>
    <property type="project" value="UniProtKB-ARBA"/>
</dbReference>
<evidence type="ECO:0000313" key="7">
    <source>
        <dbReference type="EMBL" id="KAL1492116.1"/>
    </source>
</evidence>